<dbReference type="InterPro" id="IPR009183">
    <property type="entry name" value="UCP004962"/>
</dbReference>
<reference evidence="3" key="1">
    <citation type="journal article" date="2018" name="Genome Announc.">
        <title>Complete Genome Sequence of the Methanococcus maripaludis Type Strain JJ (DSM 2067), a Model for Selenoprotein Synthesis in Archaea.</title>
        <authorList>
            <person name="Poehlein A."/>
            <person name="Heym D."/>
            <person name="Quitzke V."/>
            <person name="Fersch J."/>
            <person name="Daniel R."/>
            <person name="Rother M."/>
        </authorList>
    </citation>
    <scope>NUCLEOTIDE SEQUENCE [LARGE SCALE GENOMIC DNA]</scope>
    <source>
        <strain evidence="3">DSM 2067</strain>
    </source>
</reference>
<dbReference type="KEGG" id="mmad:MMJJ_04210"/>
<sequence length="160" mass="17866">MKTVNSGKCLSFFVGEFKLEVESKKAEKIVYLGSRGVCFSMAQLFGYSIRDTVKNQYFIPDAEIENSVEYELTDIGYRFFGLENKKNLDNPDILVILGGIATKHSKATIEEITGLIKNLNPKMVIGISICNVFDKSGWLGKINFDSLIDGTLEPVVLLKK</sequence>
<evidence type="ECO:0000313" key="4">
    <source>
        <dbReference type="Proteomes" id="UP000590564"/>
    </source>
</evidence>
<dbReference type="RefSeq" id="WP_104837464.1">
    <property type="nucleotide sequence ID" value="NZ_CP026606.1"/>
</dbReference>
<evidence type="ECO:0000313" key="1">
    <source>
        <dbReference type="EMBL" id="AVB75838.1"/>
    </source>
</evidence>
<dbReference type="Gene3D" id="3.40.50.2300">
    <property type="match status" value="1"/>
</dbReference>
<dbReference type="AlphaFoldDB" id="A0A2L1C8Y0"/>
<dbReference type="Proteomes" id="UP000239462">
    <property type="component" value="Chromosome"/>
</dbReference>
<organism evidence="1 3">
    <name type="scientific">Methanococcus maripaludis</name>
    <name type="common">Methanococcus deltae</name>
    <dbReference type="NCBI Taxonomy" id="39152"/>
    <lineage>
        <taxon>Archaea</taxon>
        <taxon>Methanobacteriati</taxon>
        <taxon>Methanobacteriota</taxon>
        <taxon>Methanomada group</taxon>
        <taxon>Methanococci</taxon>
        <taxon>Methanococcales</taxon>
        <taxon>Methanococcaceae</taxon>
        <taxon>Methanococcus</taxon>
    </lineage>
</organism>
<name>A0A2L1C8Y0_METMI</name>
<proteinExistence type="predicted"/>
<dbReference type="PIRSF" id="PIRSF004962">
    <property type="entry name" value="UCP004962"/>
    <property type="match status" value="1"/>
</dbReference>
<reference evidence="1" key="2">
    <citation type="submission" date="2018-02" db="EMBL/GenBank/DDBJ databases">
        <title>Complete genome sequence of the Methanococcus maripaludis type strain JJ (DSM 2067), a model for selenoprotein synthesis in Archaea.</title>
        <authorList>
            <person name="Poehlein A."/>
            <person name="Heym D."/>
            <person name="Quitzke V."/>
            <person name="Fersch J."/>
            <person name="Daniel R."/>
            <person name="Rother M."/>
        </authorList>
    </citation>
    <scope>NUCLEOTIDE SEQUENCE [LARGE SCALE GENOMIC DNA]</scope>
    <source>
        <strain evidence="1">DSM 2067</strain>
    </source>
</reference>
<evidence type="ECO:0008006" key="5">
    <source>
        <dbReference type="Google" id="ProtNLM"/>
    </source>
</evidence>
<protein>
    <recommendedName>
        <fullName evidence="5">DUF2124 domain-containing protein</fullName>
    </recommendedName>
</protein>
<dbReference type="GeneID" id="36101514"/>
<evidence type="ECO:0000313" key="3">
    <source>
        <dbReference type="Proteomes" id="UP000239462"/>
    </source>
</evidence>
<evidence type="ECO:0000313" key="2">
    <source>
        <dbReference type="EMBL" id="MBB6497181.1"/>
    </source>
</evidence>
<accession>A0A2L1C8Y0</accession>
<dbReference type="EMBL" id="JACHED010000002">
    <property type="protein sequence ID" value="MBB6497181.1"/>
    <property type="molecule type" value="Genomic_DNA"/>
</dbReference>
<dbReference type="Pfam" id="PF09897">
    <property type="entry name" value="DUF2124"/>
    <property type="match status" value="1"/>
</dbReference>
<dbReference type="Proteomes" id="UP000590564">
    <property type="component" value="Unassembled WGS sequence"/>
</dbReference>
<gene>
    <name evidence="2" type="ORF">HNP96_001222</name>
    <name evidence="1" type="ORF">MMJJ_04210</name>
</gene>
<dbReference type="EMBL" id="CP026606">
    <property type="protein sequence ID" value="AVB75838.1"/>
    <property type="molecule type" value="Genomic_DNA"/>
</dbReference>
<reference evidence="2 4" key="3">
    <citation type="submission" date="2020-08" db="EMBL/GenBank/DDBJ databases">
        <title>Genomic Encyclopedia of Type Strains, Phase IV (KMG-V): Genome sequencing to study the core and pangenomes of soil and plant-associated prokaryotes.</title>
        <authorList>
            <person name="Whitman W."/>
        </authorList>
    </citation>
    <scope>NUCLEOTIDE SEQUENCE [LARGE SCALE GENOMIC DNA]</scope>
    <source>
        <strain evidence="2 4">D1</strain>
    </source>
</reference>